<feature type="transmembrane region" description="Helical" evidence="1">
    <location>
        <begin position="205"/>
        <end position="224"/>
    </location>
</feature>
<accession>A0AAP6WPS0</accession>
<organism evidence="2 3">
    <name type="scientific">Clostridium perfringens</name>
    <dbReference type="NCBI Taxonomy" id="1502"/>
    <lineage>
        <taxon>Bacteria</taxon>
        <taxon>Bacillati</taxon>
        <taxon>Bacillota</taxon>
        <taxon>Clostridia</taxon>
        <taxon>Eubacteriales</taxon>
        <taxon>Clostridiaceae</taxon>
        <taxon>Clostridium</taxon>
    </lineage>
</organism>
<evidence type="ECO:0000313" key="3">
    <source>
        <dbReference type="Proteomes" id="UP000481454"/>
    </source>
</evidence>
<dbReference type="Proteomes" id="UP000481454">
    <property type="component" value="Unassembled WGS sequence"/>
</dbReference>
<sequence>MNSEQITLALIGLLFLLILSVVLIGIVIFNERIEFTNEPTKKYRYYFKMNLEDGSEKVVKFYTDFKYMKLEDIMCSYLNEKLNSIVYCEEGNNIIVPLIEIDSYEISFEKNEKYRAKSIKNYLNIMENINLVYVFLLFIYLIWVILSKLNIAFYENFKDSIYVISRLSILIMIFITLIDIFIFLIKDGLIKAEKKEFMSMKKYKFQLNLKVIMIILNMIVSAYLK</sequence>
<feature type="transmembrane region" description="Helical" evidence="1">
    <location>
        <begin position="6"/>
        <end position="29"/>
    </location>
</feature>
<keyword evidence="1" id="KW-1133">Transmembrane helix</keyword>
<evidence type="ECO:0000256" key="1">
    <source>
        <dbReference type="SAM" id="Phobius"/>
    </source>
</evidence>
<gene>
    <name evidence="2" type="ORF">G6Z34_17460</name>
</gene>
<keyword evidence="1" id="KW-0472">Membrane</keyword>
<dbReference type="AlphaFoldDB" id="A0AAP6WPS0"/>
<dbReference type="EMBL" id="JAALLZ010000033">
    <property type="protein sequence ID" value="NGU31843.1"/>
    <property type="molecule type" value="Genomic_DNA"/>
</dbReference>
<name>A0AAP6WPS0_CLOPF</name>
<dbReference type="RefSeq" id="WP_164801198.1">
    <property type="nucleotide sequence ID" value="NZ_CATNZD010000007.1"/>
</dbReference>
<proteinExistence type="predicted"/>
<keyword evidence="1" id="KW-0812">Transmembrane</keyword>
<evidence type="ECO:0000313" key="2">
    <source>
        <dbReference type="EMBL" id="NGU31843.1"/>
    </source>
</evidence>
<comment type="caution">
    <text evidence="2">The sequence shown here is derived from an EMBL/GenBank/DDBJ whole genome shotgun (WGS) entry which is preliminary data.</text>
</comment>
<feature type="transmembrane region" description="Helical" evidence="1">
    <location>
        <begin position="122"/>
        <end position="143"/>
    </location>
</feature>
<reference evidence="2 3" key="1">
    <citation type="submission" date="2020-02" db="EMBL/GenBank/DDBJ databases">
        <title>Genomic Insights into the Phylogeny and Genetic Plasticity of the Human and Animal Enteric Pathogen Clostridium perfringens.</title>
        <authorList>
            <person name="Feng Y."/>
            <person name="Hu Y."/>
        </authorList>
    </citation>
    <scope>NUCLEOTIDE SEQUENCE [LARGE SCALE GENOMIC DNA]</scope>
    <source>
        <strain evidence="2 3">CP-40</strain>
    </source>
</reference>
<protein>
    <submittedName>
        <fullName evidence="2">Uncharacterized protein</fullName>
    </submittedName>
</protein>
<feature type="transmembrane region" description="Helical" evidence="1">
    <location>
        <begin position="163"/>
        <end position="185"/>
    </location>
</feature>